<protein>
    <recommendedName>
        <fullName evidence="5">Methyltransferase domain-containing protein</fullName>
    </recommendedName>
</protein>
<name>A0A830I2C4_9CHLO</name>
<reference evidence="6" key="1">
    <citation type="submission" date="2020-10" db="EMBL/GenBank/DDBJ databases">
        <title>Unveiling of a novel bifunctional photoreceptor, Dualchrome1, isolated from a cosmopolitan green alga.</title>
        <authorList>
            <person name="Suzuki S."/>
            <person name="Kawachi M."/>
        </authorList>
    </citation>
    <scope>NUCLEOTIDE SEQUENCE</scope>
    <source>
        <strain evidence="6">NIES 2893</strain>
    </source>
</reference>
<evidence type="ECO:0000313" key="6">
    <source>
        <dbReference type="EMBL" id="GHP11921.1"/>
    </source>
</evidence>
<evidence type="ECO:0000256" key="4">
    <source>
        <dbReference type="SAM" id="MobiDB-lite"/>
    </source>
</evidence>
<evidence type="ECO:0000313" key="7">
    <source>
        <dbReference type="Proteomes" id="UP000660262"/>
    </source>
</evidence>
<dbReference type="Proteomes" id="UP000660262">
    <property type="component" value="Unassembled WGS sequence"/>
</dbReference>
<feature type="region of interest" description="Disordered" evidence="4">
    <location>
        <begin position="271"/>
        <end position="293"/>
    </location>
</feature>
<evidence type="ECO:0000256" key="2">
    <source>
        <dbReference type="ARBA" id="ARBA00022603"/>
    </source>
</evidence>
<dbReference type="EMBL" id="BNJQ01000037">
    <property type="protein sequence ID" value="GHP11921.1"/>
    <property type="molecule type" value="Genomic_DNA"/>
</dbReference>
<evidence type="ECO:0000259" key="5">
    <source>
        <dbReference type="Pfam" id="PF13847"/>
    </source>
</evidence>
<dbReference type="SUPFAM" id="SSF53335">
    <property type="entry name" value="S-adenosyl-L-methionine-dependent methyltransferases"/>
    <property type="match status" value="1"/>
</dbReference>
<dbReference type="AlphaFoldDB" id="A0A830I2C4"/>
<proteinExistence type="inferred from homology"/>
<dbReference type="InterPro" id="IPR025714">
    <property type="entry name" value="Methyltranfer_dom"/>
</dbReference>
<sequence>MASHFGSSHAAPPSLLVSDPCSDMPHPPPLSSSSKSAMNCCEHDWSAYYRSWSRAAGLYVEPLHDDDEDDDDDDGAPGVSPYSTRRFWSLRRKNLSLGEEEDGSLEEEEEWLCTYDDIKAFANAAFIKQGGTLVCGAGLSKVPVALANEGFAAPIFAVDRDELAVKYQKKIAAESKRAQKSVRAMYLDVSDMAEKVDDNSVQNVFDKACLDAIACDKRCTSDAFLQNYVSEVARILRPGGCFVVVSHAPEERILPLFRGRPWYVTHREVAPQPRVSESAAGTTDGGEPSKLTPKTDAQAAMLACDPLHMVGNGESPPCHVYVCRDLRDGKGIDGVRSKPYTGEPVAL</sequence>
<dbReference type="Pfam" id="PF13847">
    <property type="entry name" value="Methyltransf_31"/>
    <property type="match status" value="1"/>
</dbReference>
<dbReference type="InterPro" id="IPR029063">
    <property type="entry name" value="SAM-dependent_MTases_sf"/>
</dbReference>
<keyword evidence="2" id="KW-0489">Methyltransferase</keyword>
<comment type="caution">
    <text evidence="6">The sequence shown here is derived from an EMBL/GenBank/DDBJ whole genome shotgun (WGS) entry which is preliminary data.</text>
</comment>
<feature type="domain" description="Methyltransferase" evidence="5">
    <location>
        <begin position="136"/>
        <end position="248"/>
    </location>
</feature>
<gene>
    <name evidence="6" type="ORF">PPROV_001064800</name>
</gene>
<keyword evidence="7" id="KW-1185">Reference proteome</keyword>
<comment type="similarity">
    <text evidence="1">Belongs to the methyltransferase superfamily.</text>
</comment>
<feature type="region of interest" description="Disordered" evidence="4">
    <location>
        <begin position="1"/>
        <end position="37"/>
    </location>
</feature>
<dbReference type="GO" id="GO:0032259">
    <property type="term" value="P:methylation"/>
    <property type="evidence" value="ECO:0007669"/>
    <property type="project" value="UniProtKB-KW"/>
</dbReference>
<dbReference type="OrthoDB" id="411785at2759"/>
<dbReference type="GO" id="GO:0008168">
    <property type="term" value="F:methyltransferase activity"/>
    <property type="evidence" value="ECO:0007669"/>
    <property type="project" value="UniProtKB-KW"/>
</dbReference>
<organism evidence="6 7">
    <name type="scientific">Pycnococcus provasolii</name>
    <dbReference type="NCBI Taxonomy" id="41880"/>
    <lineage>
        <taxon>Eukaryota</taxon>
        <taxon>Viridiplantae</taxon>
        <taxon>Chlorophyta</taxon>
        <taxon>Pseudoscourfieldiophyceae</taxon>
        <taxon>Pseudoscourfieldiales</taxon>
        <taxon>Pycnococcaceae</taxon>
        <taxon>Pycnococcus</taxon>
    </lineage>
</organism>
<evidence type="ECO:0000256" key="1">
    <source>
        <dbReference type="ARBA" id="ARBA00008361"/>
    </source>
</evidence>
<dbReference type="InterPro" id="IPR051419">
    <property type="entry name" value="Lys/N-term_MeTrsfase_sf"/>
</dbReference>
<keyword evidence="3" id="KW-0808">Transferase</keyword>
<accession>A0A830I2C4</accession>
<dbReference type="Gene3D" id="3.40.50.150">
    <property type="entry name" value="Vaccinia Virus protein VP39"/>
    <property type="match status" value="1"/>
</dbReference>
<evidence type="ECO:0000256" key="3">
    <source>
        <dbReference type="ARBA" id="ARBA00022679"/>
    </source>
</evidence>
<dbReference type="PANTHER" id="PTHR12176">
    <property type="entry name" value="SAM-DEPENDENT METHYLTRANSFERASE SUPERFAMILY PROTEIN"/>
    <property type="match status" value="1"/>
</dbReference>